<evidence type="ECO:0000313" key="2">
    <source>
        <dbReference type="EMBL" id="MDG0789528.1"/>
    </source>
</evidence>
<keyword evidence="3" id="KW-1185">Reference proteome</keyword>
<evidence type="ECO:0000313" key="3">
    <source>
        <dbReference type="Proteomes" id="UP001153387"/>
    </source>
</evidence>
<sequence>MSSIGSYTAIAEVGASLLKLLREQLSPDPIARPDLIGLASPADKGDLSLSLYLVGVRESGDARRNAMQAQGGQLRYPPLALDLTYLVTAHSAAEPLARTLDEHLMLGKAMQTLYDNAVLRAPYLEGSLAMSGEELRITAENMDTDQLVRLWQFGDLPYKLSLVYRVGPILLESTRVKPGPRVVERRITLRDIGEGEPR</sequence>
<dbReference type="RefSeq" id="WP_277563462.1">
    <property type="nucleotide sequence ID" value="NZ_JAPDHZ010000002.1"/>
</dbReference>
<organism evidence="2 3">
    <name type="scientific">Cohnella ginsengisoli</name>
    <dbReference type="NCBI Taxonomy" id="425004"/>
    <lineage>
        <taxon>Bacteria</taxon>
        <taxon>Bacillati</taxon>
        <taxon>Bacillota</taxon>
        <taxon>Bacilli</taxon>
        <taxon>Bacillales</taxon>
        <taxon>Paenibacillaceae</taxon>
        <taxon>Cohnella</taxon>
    </lineage>
</organism>
<dbReference type="Proteomes" id="UP001153387">
    <property type="component" value="Unassembled WGS sequence"/>
</dbReference>
<proteinExistence type="predicted"/>
<name>A0A9X4QKC0_9BACL</name>
<reference evidence="2 3" key="1">
    <citation type="submission" date="2022-10" db="EMBL/GenBank/DDBJ databases">
        <title>Comparative genomic analysis of Cohnella hashimotonis sp. nov., isolated from the International Space Station.</title>
        <authorList>
            <person name="Simpson A."/>
            <person name="Venkateswaran K."/>
        </authorList>
    </citation>
    <scope>NUCLEOTIDE SEQUENCE [LARGE SCALE GENOMIC DNA]</scope>
    <source>
        <strain evidence="2 3">DSM 18997</strain>
    </source>
</reference>
<dbReference type="AlphaFoldDB" id="A0A9X4QKC0"/>
<dbReference type="Pfam" id="PF14065">
    <property type="entry name" value="Pvc16_N"/>
    <property type="match status" value="1"/>
</dbReference>
<comment type="caution">
    <text evidence="2">The sequence shown here is derived from an EMBL/GenBank/DDBJ whole genome shotgun (WGS) entry which is preliminary data.</text>
</comment>
<dbReference type="EMBL" id="JAPDHZ010000002">
    <property type="protein sequence ID" value="MDG0789528.1"/>
    <property type="molecule type" value="Genomic_DNA"/>
</dbReference>
<gene>
    <name evidence="2" type="ORF">OMP38_00645</name>
</gene>
<evidence type="ECO:0000259" key="1">
    <source>
        <dbReference type="Pfam" id="PF14065"/>
    </source>
</evidence>
<dbReference type="InterPro" id="IPR025351">
    <property type="entry name" value="Pvc16_N"/>
</dbReference>
<protein>
    <submittedName>
        <fullName evidence="2">DUF4255 domain-containing protein</fullName>
    </submittedName>
</protein>
<feature type="domain" description="Pvc16 N-terminal" evidence="1">
    <location>
        <begin position="12"/>
        <end position="184"/>
    </location>
</feature>
<accession>A0A9X4QKC0</accession>